<dbReference type="SMART" id="SM00861">
    <property type="entry name" value="Transket_pyr"/>
    <property type="match status" value="1"/>
</dbReference>
<keyword evidence="6" id="KW-1185">Reference proteome</keyword>
<dbReference type="InterPro" id="IPR029061">
    <property type="entry name" value="THDP-binding"/>
</dbReference>
<dbReference type="EMBL" id="JBHSCR010000013">
    <property type="protein sequence ID" value="MFC4348646.1"/>
    <property type="molecule type" value="Genomic_DNA"/>
</dbReference>
<evidence type="ECO:0000256" key="3">
    <source>
        <dbReference type="ARBA" id="ARBA00023052"/>
    </source>
</evidence>
<dbReference type="InterPro" id="IPR005475">
    <property type="entry name" value="Transketolase-like_Pyr-bd"/>
</dbReference>
<dbReference type="InterPro" id="IPR033248">
    <property type="entry name" value="Transketolase_C"/>
</dbReference>
<dbReference type="Gene3D" id="3.40.50.970">
    <property type="match status" value="1"/>
</dbReference>
<dbReference type="SUPFAM" id="SSF52518">
    <property type="entry name" value="Thiamin diphosphate-binding fold (THDP-binding)"/>
    <property type="match status" value="1"/>
</dbReference>
<accession>A0ABV8UCQ7</accession>
<dbReference type="CDD" id="cd07036">
    <property type="entry name" value="TPP_PYR_E1-PDHc-beta_like"/>
    <property type="match status" value="1"/>
</dbReference>
<evidence type="ECO:0000313" key="5">
    <source>
        <dbReference type="EMBL" id="MFC4348646.1"/>
    </source>
</evidence>
<dbReference type="PANTHER" id="PTHR43257">
    <property type="entry name" value="PYRUVATE DEHYDROGENASE E1 COMPONENT BETA SUBUNIT"/>
    <property type="match status" value="1"/>
</dbReference>
<dbReference type="EC" id="1.2.4.-" evidence="5"/>
<dbReference type="Pfam" id="PF02779">
    <property type="entry name" value="Transket_pyr"/>
    <property type="match status" value="1"/>
</dbReference>
<dbReference type="Gene3D" id="3.40.50.920">
    <property type="match status" value="1"/>
</dbReference>
<dbReference type="Pfam" id="PF02780">
    <property type="entry name" value="Transketolase_C"/>
    <property type="match status" value="1"/>
</dbReference>
<evidence type="ECO:0000256" key="2">
    <source>
        <dbReference type="ARBA" id="ARBA00023002"/>
    </source>
</evidence>
<dbReference type="RefSeq" id="WP_068149086.1">
    <property type="nucleotide sequence ID" value="NZ_JBHSCR010000013.1"/>
</dbReference>
<sequence length="334" mass="34551">MTRMSISEALNRAHHDIMAADERSLVIGEDIRGGSGVDGGLELGGVFGVTSGLAAKFGEGRVIDTPISETAFVGMATGAAMTGLKPIVEVMFCDFMGVCFDQIMNQAAKARFLSNGRFDLPLTIRTTMGAGDGSGAMHSQSTFGMLASVAGLTVVCPSTPADAAGLLKSAVKAKGPTVIMEHKGLYDFAEDVPDELPPVPIGKGRLMREGTDLTVVAVSAFVHKAVEAADTLAAEGISVEIIDPRTIKPLDEAMILASVKKTGRLLVAAEDAAFGGFADQLTAFVARSAFSSLTAAPVSVTPPDVPVPYGRKAEAVWLPGVDEILNAARTLASA</sequence>
<keyword evidence="3" id="KW-0786">Thiamine pyrophosphate</keyword>
<dbReference type="PANTHER" id="PTHR43257:SF2">
    <property type="entry name" value="PYRUVATE DEHYDROGENASE E1 COMPONENT SUBUNIT BETA"/>
    <property type="match status" value="1"/>
</dbReference>
<feature type="domain" description="Transketolase-like pyrimidine-binding" evidence="4">
    <location>
        <begin position="4"/>
        <end position="188"/>
    </location>
</feature>
<gene>
    <name evidence="5" type="ORF">ACFO5Q_12400</name>
</gene>
<evidence type="ECO:0000259" key="4">
    <source>
        <dbReference type="SMART" id="SM00861"/>
    </source>
</evidence>
<dbReference type="Proteomes" id="UP001595776">
    <property type="component" value="Unassembled WGS sequence"/>
</dbReference>
<name>A0ABV8UCQ7_9PROT</name>
<comment type="cofactor">
    <cofactor evidence="1">
        <name>thiamine diphosphate</name>
        <dbReference type="ChEBI" id="CHEBI:58937"/>
    </cofactor>
</comment>
<dbReference type="SUPFAM" id="SSF52922">
    <property type="entry name" value="TK C-terminal domain-like"/>
    <property type="match status" value="1"/>
</dbReference>
<evidence type="ECO:0000313" key="6">
    <source>
        <dbReference type="Proteomes" id="UP001595776"/>
    </source>
</evidence>
<reference evidence="6" key="1">
    <citation type="journal article" date="2019" name="Int. J. Syst. Evol. Microbiol.">
        <title>The Global Catalogue of Microorganisms (GCM) 10K type strain sequencing project: providing services to taxonomists for standard genome sequencing and annotation.</title>
        <authorList>
            <consortium name="The Broad Institute Genomics Platform"/>
            <consortium name="The Broad Institute Genome Sequencing Center for Infectious Disease"/>
            <person name="Wu L."/>
            <person name="Ma J."/>
        </authorList>
    </citation>
    <scope>NUCLEOTIDE SEQUENCE [LARGE SCALE GENOMIC DNA]</scope>
    <source>
        <strain evidence="6">CGMCC 1.15304</strain>
    </source>
</reference>
<comment type="caution">
    <text evidence="5">The sequence shown here is derived from an EMBL/GenBank/DDBJ whole genome shotgun (WGS) entry which is preliminary data.</text>
</comment>
<dbReference type="InterPro" id="IPR009014">
    <property type="entry name" value="Transketo_C/PFOR_II"/>
</dbReference>
<dbReference type="GO" id="GO:0016491">
    <property type="term" value="F:oxidoreductase activity"/>
    <property type="evidence" value="ECO:0007669"/>
    <property type="project" value="UniProtKB-KW"/>
</dbReference>
<keyword evidence="2 5" id="KW-0560">Oxidoreductase</keyword>
<proteinExistence type="predicted"/>
<organism evidence="5 6">
    <name type="scientific">Kordiimonas lipolytica</name>
    <dbReference type="NCBI Taxonomy" id="1662421"/>
    <lineage>
        <taxon>Bacteria</taxon>
        <taxon>Pseudomonadati</taxon>
        <taxon>Pseudomonadota</taxon>
        <taxon>Alphaproteobacteria</taxon>
        <taxon>Kordiimonadales</taxon>
        <taxon>Kordiimonadaceae</taxon>
        <taxon>Kordiimonas</taxon>
    </lineage>
</organism>
<protein>
    <submittedName>
        <fullName evidence="5">Alpha-ketoacid dehydrogenase subunit beta</fullName>
        <ecNumber evidence="5">1.2.4.-</ecNumber>
    </submittedName>
</protein>
<evidence type="ECO:0000256" key="1">
    <source>
        <dbReference type="ARBA" id="ARBA00001964"/>
    </source>
</evidence>